<organism evidence="3 4">
    <name type="scientific">Candidatus Desulfosporosinus infrequens</name>
    <dbReference type="NCBI Taxonomy" id="2043169"/>
    <lineage>
        <taxon>Bacteria</taxon>
        <taxon>Bacillati</taxon>
        <taxon>Bacillota</taxon>
        <taxon>Clostridia</taxon>
        <taxon>Eubacteriales</taxon>
        <taxon>Desulfitobacteriaceae</taxon>
        <taxon>Desulfosporosinus</taxon>
    </lineage>
</organism>
<reference evidence="4" key="1">
    <citation type="submission" date="2018-02" db="EMBL/GenBank/DDBJ databases">
        <authorList>
            <person name="Hausmann B."/>
        </authorList>
    </citation>
    <scope>NUCLEOTIDE SEQUENCE [LARGE SCALE GENOMIC DNA]</scope>
    <source>
        <strain evidence="4">Peat soil MAG SbF1</strain>
    </source>
</reference>
<protein>
    <submittedName>
        <fullName evidence="3">4'-phosphopantetheinyl transferase</fullName>
    </submittedName>
</protein>
<gene>
    <name evidence="3" type="ORF">SBF1_3830003</name>
</gene>
<evidence type="ECO:0000313" key="4">
    <source>
        <dbReference type="Proteomes" id="UP000238916"/>
    </source>
</evidence>
<keyword evidence="1 3" id="KW-0808">Transferase</keyword>
<sequence length="270" mass="31481">MEVSQSFSKGFTYGLICQSLNDRFETFLYFCEFSEINDYQSTTYIFHPREKKYFDGLFLKRARSYQIGRYAAKRAVAALTGEKEFRTILVEKGIFDQPVVTCRSQQNIQVSITHCDGLGAAIAFLENYPMGIDIERINPGHNKLLESQLTEQEKRLINTLHYPYQIALTLFWTSKEALSKVLRTGLTTPLNIYEVSKVEVCNKFIICYYKYFTQYLTVSFVSEPYVCSLTFPKNIKIDLEFHIKEIRNNLDMTLGNFPRQFWPSEQIDAI</sequence>
<evidence type="ECO:0000259" key="2">
    <source>
        <dbReference type="Pfam" id="PF01648"/>
    </source>
</evidence>
<dbReference type="GO" id="GO:0008897">
    <property type="term" value="F:holo-[acyl-carrier-protein] synthase activity"/>
    <property type="evidence" value="ECO:0007669"/>
    <property type="project" value="InterPro"/>
</dbReference>
<dbReference type="Pfam" id="PF01648">
    <property type="entry name" value="ACPS"/>
    <property type="match status" value="1"/>
</dbReference>
<accession>A0A2U3L622</accession>
<feature type="domain" description="4'-phosphopantetheinyl transferase" evidence="2">
    <location>
        <begin position="129"/>
        <end position="206"/>
    </location>
</feature>
<name>A0A2U3L622_9FIRM</name>
<dbReference type="InterPro" id="IPR008278">
    <property type="entry name" value="4-PPantetheinyl_Trfase_dom"/>
</dbReference>
<dbReference type="AlphaFoldDB" id="A0A2U3L622"/>
<evidence type="ECO:0000256" key="1">
    <source>
        <dbReference type="ARBA" id="ARBA00022679"/>
    </source>
</evidence>
<proteinExistence type="predicted"/>
<dbReference type="EMBL" id="OMOF01000316">
    <property type="protein sequence ID" value="SPF47300.1"/>
    <property type="molecule type" value="Genomic_DNA"/>
</dbReference>
<evidence type="ECO:0000313" key="3">
    <source>
        <dbReference type="EMBL" id="SPF47300.1"/>
    </source>
</evidence>
<dbReference type="Gene3D" id="3.90.470.20">
    <property type="entry name" value="4'-phosphopantetheinyl transferase domain"/>
    <property type="match status" value="2"/>
</dbReference>
<dbReference type="SUPFAM" id="SSF56214">
    <property type="entry name" value="4'-phosphopantetheinyl transferase"/>
    <property type="match status" value="2"/>
</dbReference>
<dbReference type="InterPro" id="IPR037143">
    <property type="entry name" value="4-PPantetheinyl_Trfase_dom_sf"/>
</dbReference>
<dbReference type="GO" id="GO:0000287">
    <property type="term" value="F:magnesium ion binding"/>
    <property type="evidence" value="ECO:0007669"/>
    <property type="project" value="InterPro"/>
</dbReference>
<dbReference type="Proteomes" id="UP000238916">
    <property type="component" value="Unassembled WGS sequence"/>
</dbReference>